<name>A0A9E5MP70_9GAMM</name>
<organism evidence="15 16">
    <name type="scientific">Pseudomaricurvus hydrocarbonicus</name>
    <dbReference type="NCBI Taxonomy" id="1470433"/>
    <lineage>
        <taxon>Bacteria</taxon>
        <taxon>Pseudomonadati</taxon>
        <taxon>Pseudomonadota</taxon>
        <taxon>Gammaproteobacteria</taxon>
        <taxon>Cellvibrionales</taxon>
        <taxon>Cellvibrionaceae</taxon>
        <taxon>Pseudomaricurvus</taxon>
    </lineage>
</organism>
<dbReference type="EMBL" id="JAAONZ010000021">
    <property type="protein sequence ID" value="NHO67881.1"/>
    <property type="molecule type" value="Genomic_DNA"/>
</dbReference>
<feature type="active site" evidence="11">
    <location>
        <position position="246"/>
    </location>
</feature>
<reference evidence="15" key="1">
    <citation type="submission" date="2020-03" db="EMBL/GenBank/DDBJ databases">
        <authorList>
            <person name="Guo F."/>
        </authorList>
    </citation>
    <scope>NUCLEOTIDE SEQUENCE</scope>
    <source>
        <strain evidence="15">JCM 30134</strain>
    </source>
</reference>
<dbReference type="NCBIfam" id="TIGR02224">
    <property type="entry name" value="recomb_XerC"/>
    <property type="match status" value="1"/>
</dbReference>
<dbReference type="SUPFAM" id="SSF56349">
    <property type="entry name" value="DNA breaking-rejoining enzymes"/>
    <property type="match status" value="1"/>
</dbReference>
<feature type="active site" evidence="11">
    <location>
        <position position="269"/>
    </location>
</feature>
<dbReference type="Gene3D" id="1.10.443.10">
    <property type="entry name" value="Intergrase catalytic core"/>
    <property type="match status" value="1"/>
</dbReference>
<evidence type="ECO:0000256" key="3">
    <source>
        <dbReference type="ARBA" id="ARBA00015804"/>
    </source>
</evidence>
<evidence type="ECO:0000256" key="2">
    <source>
        <dbReference type="ARBA" id="ARBA00006657"/>
    </source>
</evidence>
<protein>
    <recommendedName>
        <fullName evidence="3 11">Tyrosine recombinase XerC</fullName>
    </recommendedName>
</protein>
<evidence type="ECO:0000256" key="5">
    <source>
        <dbReference type="ARBA" id="ARBA00022618"/>
    </source>
</evidence>
<dbReference type="GO" id="GO:0051301">
    <property type="term" value="P:cell division"/>
    <property type="evidence" value="ECO:0007669"/>
    <property type="project" value="UniProtKB-UniRule"/>
</dbReference>
<evidence type="ECO:0000256" key="9">
    <source>
        <dbReference type="ARBA" id="ARBA00023172"/>
    </source>
</evidence>
<comment type="subunit">
    <text evidence="11">Forms a cyclic heterotetrameric complex composed of two molecules of XerC and two molecules of XerD.</text>
</comment>
<evidence type="ECO:0000256" key="12">
    <source>
        <dbReference type="SAM" id="MobiDB-lite"/>
    </source>
</evidence>
<gene>
    <name evidence="11 15" type="primary">xerC</name>
    <name evidence="15" type="ORF">G8770_20230</name>
</gene>
<evidence type="ECO:0000256" key="11">
    <source>
        <dbReference type="HAMAP-Rule" id="MF_01808"/>
    </source>
</evidence>
<sequence>MTELTSLEQTLESFYQYLRFEKQLSANTLVSYQRDLVRLSRYCQNQQLTLIDLQHHHIRHCLAQLHRQELQPRSLQRWLSALRTFFQYCLKQKLISVNPCTGLQAPKAKKPLPKALDVDQAIQFVEVRGDDFLSVRDRACLELFYSSGLRLSELVSLNWSDVDLAQGQLRVTGKGNKTRELPVGRPARAALAAWQKKQLSTCGEDIAAIFTQKKGKRLSPRSIQLRFEKLSVTQGVDQSVHPHKLRHSFASHLLESSGDLRAVQELLGHANLSTTQVYTHLDFQHLAKVYDNAHPRAKSRQPSGDDDTTET</sequence>
<feature type="region of interest" description="Disordered" evidence="12">
    <location>
        <begin position="292"/>
        <end position="311"/>
    </location>
</feature>
<comment type="similarity">
    <text evidence="2 11">Belongs to the 'phage' integrase family. XerC subfamily.</text>
</comment>
<evidence type="ECO:0000313" key="16">
    <source>
        <dbReference type="Proteomes" id="UP000787472"/>
    </source>
</evidence>
<keyword evidence="10 11" id="KW-0131">Cell cycle</keyword>
<dbReference type="CDD" id="cd00798">
    <property type="entry name" value="INT_XerDC_C"/>
    <property type="match status" value="1"/>
</dbReference>
<dbReference type="InterPro" id="IPR004107">
    <property type="entry name" value="Integrase_SAM-like_N"/>
</dbReference>
<keyword evidence="8 11" id="KW-0238">DNA-binding</keyword>
<evidence type="ECO:0000256" key="4">
    <source>
        <dbReference type="ARBA" id="ARBA00022490"/>
    </source>
</evidence>
<keyword evidence="4 11" id="KW-0963">Cytoplasm</keyword>
<dbReference type="PANTHER" id="PTHR30349">
    <property type="entry name" value="PHAGE INTEGRASE-RELATED"/>
    <property type="match status" value="1"/>
</dbReference>
<dbReference type="Pfam" id="PF00589">
    <property type="entry name" value="Phage_integrase"/>
    <property type="match status" value="1"/>
</dbReference>
<dbReference type="NCBIfam" id="NF001399">
    <property type="entry name" value="PRK00283.1"/>
    <property type="match status" value="1"/>
</dbReference>
<dbReference type="GO" id="GO:0006313">
    <property type="term" value="P:DNA transposition"/>
    <property type="evidence" value="ECO:0007669"/>
    <property type="project" value="UniProtKB-UniRule"/>
</dbReference>
<keyword evidence="6 11" id="KW-0159">Chromosome partition</keyword>
<dbReference type="Gene3D" id="1.10.150.130">
    <property type="match status" value="1"/>
</dbReference>
<evidence type="ECO:0000256" key="10">
    <source>
        <dbReference type="ARBA" id="ARBA00023306"/>
    </source>
</evidence>
<dbReference type="AlphaFoldDB" id="A0A9E5MP70"/>
<keyword evidence="5 11" id="KW-0132">Cell division</keyword>
<dbReference type="InterPro" id="IPR011931">
    <property type="entry name" value="Recomb_XerC"/>
</dbReference>
<feature type="active site" evidence="11">
    <location>
        <position position="174"/>
    </location>
</feature>
<dbReference type="InterPro" id="IPR050090">
    <property type="entry name" value="Tyrosine_recombinase_XerCD"/>
</dbReference>
<comment type="subcellular location">
    <subcellularLocation>
        <location evidence="1 11">Cytoplasm</location>
    </subcellularLocation>
</comment>
<keyword evidence="7 11" id="KW-0229">DNA integration</keyword>
<dbReference type="GO" id="GO:0007059">
    <property type="term" value="P:chromosome segregation"/>
    <property type="evidence" value="ECO:0007669"/>
    <property type="project" value="UniProtKB-UniRule"/>
</dbReference>
<dbReference type="RefSeq" id="WP_167191348.1">
    <property type="nucleotide sequence ID" value="NZ_JAAONZ010000021.1"/>
</dbReference>
<evidence type="ECO:0000256" key="6">
    <source>
        <dbReference type="ARBA" id="ARBA00022829"/>
    </source>
</evidence>
<comment type="caution">
    <text evidence="15">The sequence shown here is derived from an EMBL/GenBank/DDBJ whole genome shotgun (WGS) entry which is preliminary data.</text>
</comment>
<dbReference type="InterPro" id="IPR002104">
    <property type="entry name" value="Integrase_catalytic"/>
</dbReference>
<dbReference type="InterPro" id="IPR044068">
    <property type="entry name" value="CB"/>
</dbReference>
<dbReference type="Pfam" id="PF02899">
    <property type="entry name" value="Phage_int_SAM_1"/>
    <property type="match status" value="1"/>
</dbReference>
<dbReference type="PANTHER" id="PTHR30349:SF81">
    <property type="entry name" value="TYROSINE RECOMBINASE XERC"/>
    <property type="match status" value="1"/>
</dbReference>
<evidence type="ECO:0000256" key="1">
    <source>
        <dbReference type="ARBA" id="ARBA00004496"/>
    </source>
</evidence>
<dbReference type="InterPro" id="IPR023009">
    <property type="entry name" value="Tyrosine_recombinase_XerC/XerD"/>
</dbReference>
<dbReference type="PROSITE" id="PS51898">
    <property type="entry name" value="TYR_RECOMBINASE"/>
    <property type="match status" value="1"/>
</dbReference>
<feature type="active site" evidence="11">
    <location>
        <position position="150"/>
    </location>
</feature>
<feature type="active site" description="O-(3'-phospho-DNA)-tyrosine intermediate" evidence="11">
    <location>
        <position position="278"/>
    </location>
</feature>
<dbReference type="PROSITE" id="PS51900">
    <property type="entry name" value="CB"/>
    <property type="match status" value="1"/>
</dbReference>
<evidence type="ECO:0000256" key="7">
    <source>
        <dbReference type="ARBA" id="ARBA00022908"/>
    </source>
</evidence>
<dbReference type="GO" id="GO:0005737">
    <property type="term" value="C:cytoplasm"/>
    <property type="evidence" value="ECO:0007669"/>
    <property type="project" value="UniProtKB-SubCell"/>
</dbReference>
<feature type="active site" evidence="11">
    <location>
        <position position="243"/>
    </location>
</feature>
<proteinExistence type="inferred from homology"/>
<keyword evidence="16" id="KW-1185">Reference proteome</keyword>
<dbReference type="InterPro" id="IPR010998">
    <property type="entry name" value="Integrase_recombinase_N"/>
</dbReference>
<evidence type="ECO:0000313" key="15">
    <source>
        <dbReference type="EMBL" id="NHO67881.1"/>
    </source>
</evidence>
<feature type="domain" description="Core-binding (CB)" evidence="14">
    <location>
        <begin position="5"/>
        <end position="90"/>
    </location>
</feature>
<accession>A0A9E5MP70</accession>
<dbReference type="HAMAP" id="MF_01808">
    <property type="entry name" value="Recomb_XerC_XerD"/>
    <property type="match status" value="1"/>
</dbReference>
<dbReference type="GO" id="GO:0009037">
    <property type="term" value="F:tyrosine-based site-specific recombinase activity"/>
    <property type="evidence" value="ECO:0007669"/>
    <property type="project" value="UniProtKB-UniRule"/>
</dbReference>
<comment type="function">
    <text evidence="11">Site-specific tyrosine recombinase, which acts by catalyzing the cutting and rejoining of the recombining DNA molecules. The XerC-XerD complex is essential to convert dimers of the bacterial chromosome into monomers to permit their segregation at cell division. It also contributes to the segregational stability of plasmids.</text>
</comment>
<evidence type="ECO:0000256" key="8">
    <source>
        <dbReference type="ARBA" id="ARBA00023125"/>
    </source>
</evidence>
<dbReference type="GO" id="GO:0003677">
    <property type="term" value="F:DNA binding"/>
    <property type="evidence" value="ECO:0007669"/>
    <property type="project" value="UniProtKB-UniRule"/>
</dbReference>
<evidence type="ECO:0000259" key="13">
    <source>
        <dbReference type="PROSITE" id="PS51898"/>
    </source>
</evidence>
<keyword evidence="9 11" id="KW-0233">DNA recombination</keyword>
<dbReference type="InterPro" id="IPR013762">
    <property type="entry name" value="Integrase-like_cat_sf"/>
</dbReference>
<feature type="domain" description="Tyr recombinase" evidence="13">
    <location>
        <begin position="111"/>
        <end position="291"/>
    </location>
</feature>
<dbReference type="Proteomes" id="UP000787472">
    <property type="component" value="Unassembled WGS sequence"/>
</dbReference>
<dbReference type="InterPro" id="IPR011010">
    <property type="entry name" value="DNA_brk_join_enz"/>
</dbReference>
<evidence type="ECO:0000259" key="14">
    <source>
        <dbReference type="PROSITE" id="PS51900"/>
    </source>
</evidence>